<dbReference type="Proteomes" id="UP000027222">
    <property type="component" value="Unassembled WGS sequence"/>
</dbReference>
<gene>
    <name evidence="2" type="ORF">GALMADRAFT_127627</name>
</gene>
<proteinExistence type="predicted"/>
<keyword evidence="1" id="KW-1133">Transmembrane helix</keyword>
<feature type="transmembrane region" description="Helical" evidence="1">
    <location>
        <begin position="249"/>
        <end position="270"/>
    </location>
</feature>
<dbReference type="EMBL" id="KL142396">
    <property type="protein sequence ID" value="KDR70732.1"/>
    <property type="molecule type" value="Genomic_DNA"/>
</dbReference>
<organism evidence="2 3">
    <name type="scientific">Galerina marginata (strain CBS 339.88)</name>
    <dbReference type="NCBI Taxonomy" id="685588"/>
    <lineage>
        <taxon>Eukaryota</taxon>
        <taxon>Fungi</taxon>
        <taxon>Dikarya</taxon>
        <taxon>Basidiomycota</taxon>
        <taxon>Agaricomycotina</taxon>
        <taxon>Agaricomycetes</taxon>
        <taxon>Agaricomycetidae</taxon>
        <taxon>Agaricales</taxon>
        <taxon>Agaricineae</taxon>
        <taxon>Strophariaceae</taxon>
        <taxon>Galerina</taxon>
    </lineage>
</organism>
<dbReference type="OrthoDB" id="3038990at2759"/>
<sequence length="332" mass="37132">MSLPNPLTPLAFFPPEAAWQTTVFYYASVGSLAVYIWDVLNNLKNDYKLVTQYRVSPPTLIYFLARWSTLVYFLCNVIEYTAPIGNCRLYGLRTGWLYPLAYGSTSLLFFIRVRAIYHGNSYVAAFFFVLWLGVVAGTSTIPWAIRAAEIGPTKYCFTGANVPSYLSASGAITLAFDTLVYLAISWKLTRDRYISQHRSTGGMLSLFSGQNLPMFSKGLLQDGQVYYLSTASIQLISMTLFGIHSIPLVYRLILGIPTQAIMNIMACRVFRHTKFGVFHKVSVSHPSNQMTPIASSRKESNTTVTIEFTKSQDRDTDVELGVMPMSGKGEQL</sequence>
<feature type="transmembrane region" description="Helical" evidence="1">
    <location>
        <begin position="225"/>
        <end position="243"/>
    </location>
</feature>
<feature type="transmembrane region" description="Helical" evidence="1">
    <location>
        <begin position="123"/>
        <end position="145"/>
    </location>
</feature>
<protein>
    <recommendedName>
        <fullName evidence="4">G-protein coupled receptors family 1 profile domain-containing protein</fullName>
    </recommendedName>
</protein>
<feature type="transmembrane region" description="Helical" evidence="1">
    <location>
        <begin position="23"/>
        <end position="40"/>
    </location>
</feature>
<reference evidence="3" key="1">
    <citation type="journal article" date="2014" name="Proc. Natl. Acad. Sci. U.S.A.">
        <title>Extensive sampling of basidiomycete genomes demonstrates inadequacy of the white-rot/brown-rot paradigm for wood decay fungi.</title>
        <authorList>
            <person name="Riley R."/>
            <person name="Salamov A.A."/>
            <person name="Brown D.W."/>
            <person name="Nagy L.G."/>
            <person name="Floudas D."/>
            <person name="Held B.W."/>
            <person name="Levasseur A."/>
            <person name="Lombard V."/>
            <person name="Morin E."/>
            <person name="Otillar R."/>
            <person name="Lindquist E.A."/>
            <person name="Sun H."/>
            <person name="LaButti K.M."/>
            <person name="Schmutz J."/>
            <person name="Jabbour D."/>
            <person name="Luo H."/>
            <person name="Baker S.E."/>
            <person name="Pisabarro A.G."/>
            <person name="Walton J.D."/>
            <person name="Blanchette R.A."/>
            <person name="Henrissat B."/>
            <person name="Martin F."/>
            <person name="Cullen D."/>
            <person name="Hibbett D.S."/>
            <person name="Grigoriev I.V."/>
        </authorList>
    </citation>
    <scope>NUCLEOTIDE SEQUENCE [LARGE SCALE GENOMIC DNA]</scope>
    <source>
        <strain evidence="3">CBS 339.88</strain>
    </source>
</reference>
<dbReference type="AlphaFoldDB" id="A0A067SL25"/>
<evidence type="ECO:0008006" key="4">
    <source>
        <dbReference type="Google" id="ProtNLM"/>
    </source>
</evidence>
<evidence type="ECO:0000313" key="3">
    <source>
        <dbReference type="Proteomes" id="UP000027222"/>
    </source>
</evidence>
<keyword evidence="1" id="KW-0472">Membrane</keyword>
<accession>A0A067SL25</accession>
<name>A0A067SL25_GALM3</name>
<feature type="transmembrane region" description="Helical" evidence="1">
    <location>
        <begin position="60"/>
        <end position="82"/>
    </location>
</feature>
<evidence type="ECO:0000256" key="1">
    <source>
        <dbReference type="SAM" id="Phobius"/>
    </source>
</evidence>
<feature type="transmembrane region" description="Helical" evidence="1">
    <location>
        <begin position="94"/>
        <end position="111"/>
    </location>
</feature>
<keyword evidence="1" id="KW-0812">Transmembrane</keyword>
<dbReference type="HOGENOM" id="CLU_060549_0_0_1"/>
<evidence type="ECO:0000313" key="2">
    <source>
        <dbReference type="EMBL" id="KDR70732.1"/>
    </source>
</evidence>
<keyword evidence="3" id="KW-1185">Reference proteome</keyword>
<feature type="transmembrane region" description="Helical" evidence="1">
    <location>
        <begin position="165"/>
        <end position="184"/>
    </location>
</feature>